<proteinExistence type="predicted"/>
<dbReference type="PANTHER" id="PTHR37299:SF1">
    <property type="entry name" value="STAGE 0 SPORULATION PROTEIN A HOMOLOG"/>
    <property type="match status" value="1"/>
</dbReference>
<evidence type="ECO:0008006" key="6">
    <source>
        <dbReference type="Google" id="ProtNLM"/>
    </source>
</evidence>
<keyword evidence="1" id="KW-0597">Phosphoprotein</keyword>
<evidence type="ECO:0000259" key="2">
    <source>
        <dbReference type="PROSITE" id="PS50110"/>
    </source>
</evidence>
<evidence type="ECO:0000256" key="1">
    <source>
        <dbReference type="PROSITE-ProRule" id="PRU00169"/>
    </source>
</evidence>
<protein>
    <recommendedName>
        <fullName evidence="6">DNA-binding response regulator</fullName>
    </recommendedName>
</protein>
<dbReference type="PROSITE" id="PS50110">
    <property type="entry name" value="RESPONSE_REGULATORY"/>
    <property type="match status" value="1"/>
</dbReference>
<dbReference type="GO" id="GO:0003677">
    <property type="term" value="F:DNA binding"/>
    <property type="evidence" value="ECO:0007669"/>
    <property type="project" value="InterPro"/>
</dbReference>
<dbReference type="Pfam" id="PF04397">
    <property type="entry name" value="LytTR"/>
    <property type="match status" value="1"/>
</dbReference>
<dbReference type="SMART" id="SM00448">
    <property type="entry name" value="REC"/>
    <property type="match status" value="1"/>
</dbReference>
<feature type="modified residue" description="4-aspartylphosphate" evidence="1">
    <location>
        <position position="59"/>
    </location>
</feature>
<dbReference type="OrthoDB" id="2168082at2"/>
<dbReference type="InterPro" id="IPR011006">
    <property type="entry name" value="CheY-like_superfamily"/>
</dbReference>
<dbReference type="Pfam" id="PF00072">
    <property type="entry name" value="Response_reg"/>
    <property type="match status" value="1"/>
</dbReference>
<organism evidence="4 5">
    <name type="scientific">Croceivirga radicis</name>
    <dbReference type="NCBI Taxonomy" id="1929488"/>
    <lineage>
        <taxon>Bacteria</taxon>
        <taxon>Pseudomonadati</taxon>
        <taxon>Bacteroidota</taxon>
        <taxon>Flavobacteriia</taxon>
        <taxon>Flavobacteriales</taxon>
        <taxon>Flavobacteriaceae</taxon>
        <taxon>Croceivirga</taxon>
    </lineage>
</organism>
<dbReference type="PROSITE" id="PS50930">
    <property type="entry name" value="HTH_LYTTR"/>
    <property type="match status" value="1"/>
</dbReference>
<dbReference type="Gene3D" id="3.40.50.2300">
    <property type="match status" value="1"/>
</dbReference>
<dbReference type="Proteomes" id="UP000191680">
    <property type="component" value="Unassembled WGS sequence"/>
</dbReference>
<dbReference type="SMART" id="SM00850">
    <property type="entry name" value="LytTR"/>
    <property type="match status" value="1"/>
</dbReference>
<comment type="caution">
    <text evidence="4">The sequence shown here is derived from an EMBL/GenBank/DDBJ whole genome shotgun (WGS) entry which is preliminary data.</text>
</comment>
<keyword evidence="5" id="KW-1185">Reference proteome</keyword>
<feature type="domain" description="HTH LytTR-type" evidence="3">
    <location>
        <begin position="149"/>
        <end position="256"/>
    </location>
</feature>
<sequence length="258" mass="30163">MQKKVKIVIVEDEPISTAYLKKLIRETEIEHEIVAELDSVSDSVLFFGSDTEYDIIFMDIHLGDGTCFEILNTIKISKPIIFCTTFDTYAIEAFNYNSIDYILKPAKLNDIEDALSKYYSIKKVEEESYAHRMGKMMDTIAPKSYKKRFLIRTENKLNLVDVHNICCIYSEDGHTHLVDKSGKEYVIDFTLEKLEELLNPEFFFRINRKLTLNIDEIKSVEDYPNNRLIVELEHPVDLELVVSRNRVKDFKNWLKGIL</sequence>
<dbReference type="Gene3D" id="2.40.50.1020">
    <property type="entry name" value="LytTr DNA-binding domain"/>
    <property type="match status" value="1"/>
</dbReference>
<name>A0A1V6LPM6_9FLAO</name>
<dbReference type="RefSeq" id="WP_080319483.1">
    <property type="nucleotide sequence ID" value="NZ_MTBC01000008.1"/>
</dbReference>
<evidence type="ECO:0000259" key="3">
    <source>
        <dbReference type="PROSITE" id="PS50930"/>
    </source>
</evidence>
<reference evidence="4 5" key="1">
    <citation type="submission" date="2016-12" db="EMBL/GenBank/DDBJ databases">
        <authorList>
            <person name="Song W.-J."/>
            <person name="Kurnit D.M."/>
        </authorList>
    </citation>
    <scope>NUCLEOTIDE SEQUENCE [LARGE SCALE GENOMIC DNA]</scope>
    <source>
        <strain evidence="4 5">HSG9</strain>
    </source>
</reference>
<dbReference type="AlphaFoldDB" id="A0A1V6LPM6"/>
<dbReference type="PANTHER" id="PTHR37299">
    <property type="entry name" value="TRANSCRIPTIONAL REGULATOR-RELATED"/>
    <property type="match status" value="1"/>
</dbReference>
<dbReference type="InterPro" id="IPR001789">
    <property type="entry name" value="Sig_transdc_resp-reg_receiver"/>
</dbReference>
<dbReference type="GO" id="GO:0000156">
    <property type="term" value="F:phosphorelay response regulator activity"/>
    <property type="evidence" value="ECO:0007669"/>
    <property type="project" value="InterPro"/>
</dbReference>
<gene>
    <name evidence="4" type="ORF">BUL40_12125</name>
</gene>
<feature type="domain" description="Response regulatory" evidence="2">
    <location>
        <begin position="6"/>
        <end position="119"/>
    </location>
</feature>
<evidence type="ECO:0000313" key="5">
    <source>
        <dbReference type="Proteomes" id="UP000191680"/>
    </source>
</evidence>
<evidence type="ECO:0000313" key="4">
    <source>
        <dbReference type="EMBL" id="OQD42160.1"/>
    </source>
</evidence>
<dbReference type="SUPFAM" id="SSF52172">
    <property type="entry name" value="CheY-like"/>
    <property type="match status" value="1"/>
</dbReference>
<dbReference type="InterPro" id="IPR046947">
    <property type="entry name" value="LytR-like"/>
</dbReference>
<dbReference type="EMBL" id="MTBC01000008">
    <property type="protein sequence ID" value="OQD42160.1"/>
    <property type="molecule type" value="Genomic_DNA"/>
</dbReference>
<dbReference type="InterPro" id="IPR007492">
    <property type="entry name" value="LytTR_DNA-bd_dom"/>
</dbReference>
<accession>A0A1V6LPM6</accession>